<gene>
    <name evidence="1" type="ORF">BGZ65_001635</name>
</gene>
<dbReference type="EMBL" id="JAAAHW010006583">
    <property type="protein sequence ID" value="KAF9958156.1"/>
    <property type="molecule type" value="Genomic_DNA"/>
</dbReference>
<dbReference type="OrthoDB" id="2442086at2759"/>
<proteinExistence type="predicted"/>
<evidence type="ECO:0000313" key="1">
    <source>
        <dbReference type="EMBL" id="KAF9958156.1"/>
    </source>
</evidence>
<comment type="caution">
    <text evidence="1">The sequence shown here is derived from an EMBL/GenBank/DDBJ whole genome shotgun (WGS) entry which is preliminary data.</text>
</comment>
<dbReference type="Proteomes" id="UP000749646">
    <property type="component" value="Unassembled WGS sequence"/>
</dbReference>
<sequence length="394" mass="45567">MSNNNVHIYFAINSHNEWNFTAFSKLYKGEDCADLWKTTLERCSEFQGVSLELQQSVRALLAKATKVAPPARLKRIASSEGSSTRATTRSCTRTPKNWFENGTIEWINRPPIFNSLSVITRAENPEEWPKFNTWVAPFNTSNKEVKDVNIWLEPILRNWTFSALGNVLQTQYPIMRAKNSPEMNEIERHYVWTCYEVQLFSYPRMKLWRACAAQETEMEGWLLIFTYGPLLSIFLEIQDTILKMTEKKGVVPIPGGLEYRHDGVLHHKRFKVDLMIIEAKPGNRKVQEDYTKLSRVLALNLSLMEETCPKMKRDDLRTYGIMLAGYQCTLLEMRFHEDTAVMYFVSQVSIPKNIGSSDQLGTALKMIIAFKRRIEVTMKMMLDATVDALICYNQ</sequence>
<protein>
    <submittedName>
        <fullName evidence="1">Uncharacterized protein</fullName>
    </submittedName>
</protein>
<reference evidence="1" key="1">
    <citation type="journal article" date="2020" name="Fungal Divers.">
        <title>Resolving the Mortierellaceae phylogeny through synthesis of multi-gene phylogenetics and phylogenomics.</title>
        <authorList>
            <person name="Vandepol N."/>
            <person name="Liber J."/>
            <person name="Desiro A."/>
            <person name="Na H."/>
            <person name="Kennedy M."/>
            <person name="Barry K."/>
            <person name="Grigoriev I.V."/>
            <person name="Miller A.N."/>
            <person name="O'Donnell K."/>
            <person name="Stajich J.E."/>
            <person name="Bonito G."/>
        </authorList>
    </citation>
    <scope>NUCLEOTIDE SEQUENCE</scope>
    <source>
        <strain evidence="1">MES-2147</strain>
    </source>
</reference>
<accession>A0A9P6M0V8</accession>
<organism evidence="1 2">
    <name type="scientific">Modicella reniformis</name>
    <dbReference type="NCBI Taxonomy" id="1440133"/>
    <lineage>
        <taxon>Eukaryota</taxon>
        <taxon>Fungi</taxon>
        <taxon>Fungi incertae sedis</taxon>
        <taxon>Mucoromycota</taxon>
        <taxon>Mortierellomycotina</taxon>
        <taxon>Mortierellomycetes</taxon>
        <taxon>Mortierellales</taxon>
        <taxon>Mortierellaceae</taxon>
        <taxon>Modicella</taxon>
    </lineage>
</organism>
<name>A0A9P6M0V8_9FUNG</name>
<evidence type="ECO:0000313" key="2">
    <source>
        <dbReference type="Proteomes" id="UP000749646"/>
    </source>
</evidence>
<dbReference type="AlphaFoldDB" id="A0A9P6M0V8"/>
<keyword evidence="2" id="KW-1185">Reference proteome</keyword>